<dbReference type="PANTHER" id="PTHR47172">
    <property type="entry name" value="OS01G0976800 PROTEIN"/>
    <property type="match status" value="1"/>
</dbReference>
<feature type="domain" description="GATA-type" evidence="8">
    <location>
        <begin position="504"/>
        <end position="560"/>
    </location>
</feature>
<feature type="compositionally biased region" description="Low complexity" evidence="7">
    <location>
        <begin position="586"/>
        <end position="598"/>
    </location>
</feature>
<organism evidence="9 10">
    <name type="scientific">Mycena venus</name>
    <dbReference type="NCBI Taxonomy" id="2733690"/>
    <lineage>
        <taxon>Eukaryota</taxon>
        <taxon>Fungi</taxon>
        <taxon>Dikarya</taxon>
        <taxon>Basidiomycota</taxon>
        <taxon>Agaricomycotina</taxon>
        <taxon>Agaricomycetes</taxon>
        <taxon>Agaricomycetidae</taxon>
        <taxon>Agaricales</taxon>
        <taxon>Marasmiineae</taxon>
        <taxon>Mycenaceae</taxon>
        <taxon>Mycena</taxon>
    </lineage>
</organism>
<proteinExistence type="predicted"/>
<dbReference type="PROSITE" id="PS00344">
    <property type="entry name" value="GATA_ZN_FINGER_1"/>
    <property type="match status" value="1"/>
</dbReference>
<dbReference type="GO" id="GO:0006355">
    <property type="term" value="P:regulation of DNA-templated transcription"/>
    <property type="evidence" value="ECO:0007669"/>
    <property type="project" value="InterPro"/>
</dbReference>
<dbReference type="PROSITE" id="PS50114">
    <property type="entry name" value="GATA_ZN_FINGER_2"/>
    <property type="match status" value="1"/>
</dbReference>
<dbReference type="EMBL" id="JACAZI010000033">
    <property type="protein sequence ID" value="KAF7330504.1"/>
    <property type="molecule type" value="Genomic_DNA"/>
</dbReference>
<name>A0A8H7CAI0_9AGAR</name>
<feature type="compositionally biased region" description="Polar residues" evidence="7">
    <location>
        <begin position="634"/>
        <end position="645"/>
    </location>
</feature>
<keyword evidence="3" id="KW-0862">Zinc</keyword>
<dbReference type="CDD" id="cd00202">
    <property type="entry name" value="ZnF_GATA"/>
    <property type="match status" value="1"/>
</dbReference>
<keyword evidence="10" id="KW-1185">Reference proteome</keyword>
<evidence type="ECO:0000313" key="9">
    <source>
        <dbReference type="EMBL" id="KAF7330504.1"/>
    </source>
</evidence>
<feature type="region of interest" description="Disordered" evidence="7">
    <location>
        <begin position="539"/>
        <end position="665"/>
    </location>
</feature>
<feature type="compositionally biased region" description="Polar residues" evidence="7">
    <location>
        <begin position="438"/>
        <end position="447"/>
    </location>
</feature>
<gene>
    <name evidence="9" type="ORF">MVEN_02489800</name>
</gene>
<dbReference type="SMART" id="SM00401">
    <property type="entry name" value="ZnF_GATA"/>
    <property type="match status" value="1"/>
</dbReference>
<keyword evidence="1" id="KW-0479">Metal-binding</keyword>
<dbReference type="GO" id="GO:0008270">
    <property type="term" value="F:zinc ion binding"/>
    <property type="evidence" value="ECO:0007669"/>
    <property type="project" value="UniProtKB-KW"/>
</dbReference>
<evidence type="ECO:0000256" key="2">
    <source>
        <dbReference type="ARBA" id="ARBA00022771"/>
    </source>
</evidence>
<dbReference type="AlphaFoldDB" id="A0A8H7CAI0"/>
<evidence type="ECO:0000259" key="8">
    <source>
        <dbReference type="PROSITE" id="PS50114"/>
    </source>
</evidence>
<dbReference type="InterPro" id="IPR000679">
    <property type="entry name" value="Znf_GATA"/>
</dbReference>
<dbReference type="OrthoDB" id="2162994at2759"/>
<keyword evidence="4" id="KW-0805">Transcription regulation</keyword>
<dbReference type="GO" id="GO:0043565">
    <property type="term" value="F:sequence-specific DNA binding"/>
    <property type="evidence" value="ECO:0007669"/>
    <property type="project" value="InterPro"/>
</dbReference>
<reference evidence="9" key="1">
    <citation type="submission" date="2020-05" db="EMBL/GenBank/DDBJ databases">
        <title>Mycena genomes resolve the evolution of fungal bioluminescence.</title>
        <authorList>
            <person name="Tsai I.J."/>
        </authorList>
    </citation>
    <scope>NUCLEOTIDE SEQUENCE</scope>
    <source>
        <strain evidence="9">CCC161011</strain>
    </source>
</reference>
<evidence type="ECO:0000256" key="1">
    <source>
        <dbReference type="ARBA" id="ARBA00022723"/>
    </source>
</evidence>
<evidence type="ECO:0000256" key="5">
    <source>
        <dbReference type="ARBA" id="ARBA00023163"/>
    </source>
</evidence>
<keyword evidence="2 6" id="KW-0863">Zinc-finger</keyword>
<comment type="caution">
    <text evidence="9">The sequence shown here is derived from an EMBL/GenBank/DDBJ whole genome shotgun (WGS) entry which is preliminary data.</text>
</comment>
<evidence type="ECO:0000313" key="10">
    <source>
        <dbReference type="Proteomes" id="UP000620124"/>
    </source>
</evidence>
<accession>A0A8H7CAI0</accession>
<dbReference type="Gene3D" id="3.30.50.10">
    <property type="entry name" value="Erythroid Transcription Factor GATA-1, subunit A"/>
    <property type="match status" value="1"/>
</dbReference>
<dbReference type="Pfam" id="PF00320">
    <property type="entry name" value="GATA"/>
    <property type="match status" value="1"/>
</dbReference>
<dbReference type="PANTHER" id="PTHR47172:SF24">
    <property type="entry name" value="GATA ZINC FINGER DOMAIN-CONTAINING PROTEIN 14-RELATED"/>
    <property type="match status" value="1"/>
</dbReference>
<dbReference type="SUPFAM" id="SSF57716">
    <property type="entry name" value="Glucocorticoid receptor-like (DNA-binding domain)"/>
    <property type="match status" value="1"/>
</dbReference>
<protein>
    <recommendedName>
        <fullName evidence="8">GATA-type domain-containing protein</fullName>
    </recommendedName>
</protein>
<feature type="compositionally biased region" description="Low complexity" evidence="7">
    <location>
        <begin position="561"/>
        <end position="575"/>
    </location>
</feature>
<dbReference type="InterPro" id="IPR013088">
    <property type="entry name" value="Znf_NHR/GATA"/>
</dbReference>
<dbReference type="Proteomes" id="UP000620124">
    <property type="component" value="Unassembled WGS sequence"/>
</dbReference>
<evidence type="ECO:0000256" key="6">
    <source>
        <dbReference type="PROSITE-ProRule" id="PRU00094"/>
    </source>
</evidence>
<feature type="compositionally biased region" description="Polar residues" evidence="7">
    <location>
        <begin position="459"/>
        <end position="470"/>
    </location>
</feature>
<evidence type="ECO:0000256" key="4">
    <source>
        <dbReference type="ARBA" id="ARBA00023015"/>
    </source>
</evidence>
<evidence type="ECO:0000256" key="7">
    <source>
        <dbReference type="SAM" id="MobiDB-lite"/>
    </source>
</evidence>
<feature type="region of interest" description="Disordered" evidence="7">
    <location>
        <begin position="389"/>
        <end position="524"/>
    </location>
</feature>
<sequence>MSLRSMRGDRPGYAALRRLQQSSAVLSCPGLSPRIADVVPYLLLPQIGLFSPPTSSSSTSILFSQNTLAQRHKNSSENPSSLSSIPTSSLQHNRTSEMFSRAAPSMAVLLGKSFFFVLRALVCVRFSRLSRIRRELGYQGPLAPWGDADKIALDSNYMAVDIVINWAAEGVVLCFIHAIVDLTPRDNDEAQKSGWCGTPPLDNEQIELLFRRLLVCIPQLSNMNRVFQILANEPNNRRLMISWPPDQGQGPASRDFSKLVEDVQIGPGAPTGNEAKTSCTRRYKALQSMPAVPGEVESIFIPHGSVIFACHKVNSPSRGTATTPATNNMQQIAYSTPELQRADTLLRPTWSFLRTPSSLSPHSPPTIIWHNQRSPRRLSRPLILLPAGPSLKASSHRARTVASGPRPHPKGTLLVISAPGPIPPPQGQQWPSQPPSYIETTNTSGPTYQRPLSPAYGYTSPTTDEATSPATDVVPPPRRRVSPGSRESGGSSGRNGGTRPAGVLRCSSCKTTTSPEWRKGPSGKKELCNACGLRYARSRAKKEGNQAQRKRKEKGAVVKRGTSATPPSATSSTGSYSAIRRKYDDSSFSSAGSASGSDVYPKLEDSTPSPSPPASNMNFVHYSPGDNHSHYQAAGSNSFYSIPSPLSNPPVQPSQSYPDRASPMHSARRTFSAYVHRAVFRA</sequence>
<keyword evidence="5" id="KW-0804">Transcription</keyword>
<evidence type="ECO:0000256" key="3">
    <source>
        <dbReference type="ARBA" id="ARBA00022833"/>
    </source>
</evidence>